<dbReference type="KEGG" id="mdx:BTO20_29275"/>
<evidence type="ECO:0000313" key="2">
    <source>
        <dbReference type="Proteomes" id="UP000195331"/>
    </source>
</evidence>
<keyword evidence="2" id="KW-1185">Reference proteome</keyword>
<dbReference type="AlphaFoldDB" id="A0A1Y0CAL6"/>
<dbReference type="EMBL" id="CP020809">
    <property type="protein sequence ID" value="ART72096.1"/>
    <property type="molecule type" value="Genomic_DNA"/>
</dbReference>
<proteinExistence type="predicted"/>
<organism evidence="1 2">
    <name type="scientific">Mycobacterium dioxanotrophicus</name>
    <dbReference type="NCBI Taxonomy" id="482462"/>
    <lineage>
        <taxon>Bacteria</taxon>
        <taxon>Bacillati</taxon>
        <taxon>Actinomycetota</taxon>
        <taxon>Actinomycetes</taxon>
        <taxon>Mycobacteriales</taxon>
        <taxon>Mycobacteriaceae</taxon>
        <taxon>Mycobacterium</taxon>
    </lineage>
</organism>
<sequence length="122" mass="14765">MHRRRFTDRWGLLDGRCLTDRWCLLDGRCLTDRRGLPDRPLWSGGFLHRRLLNRLLLGRGLGNRRLVNGLLPDRRLGSRSRRLPLGSRGFMLHWRFRCGLLLLWLLRDGRYRVRRSGRYRRF</sequence>
<dbReference type="Proteomes" id="UP000195331">
    <property type="component" value="Chromosome"/>
</dbReference>
<gene>
    <name evidence="1" type="ORF">BTO20_29275</name>
</gene>
<evidence type="ECO:0000313" key="1">
    <source>
        <dbReference type="EMBL" id="ART72096.1"/>
    </source>
</evidence>
<name>A0A1Y0CAL6_9MYCO</name>
<reference evidence="1 2" key="1">
    <citation type="submission" date="2017-04" db="EMBL/GenBank/DDBJ databases">
        <title>Whole Genome Sequence of 1,4-Dioxane Degrading Bacterium Mycobacterium dioxanotrophicus PH-06.</title>
        <authorList>
            <person name="He Y."/>
        </authorList>
    </citation>
    <scope>NUCLEOTIDE SEQUENCE [LARGE SCALE GENOMIC DNA]</scope>
    <source>
        <strain evidence="1 2">PH-06</strain>
    </source>
</reference>
<protein>
    <submittedName>
        <fullName evidence="1">Uncharacterized protein</fullName>
    </submittedName>
</protein>
<accession>A0A1Y0CAL6</accession>